<feature type="region of interest" description="Disordered" evidence="13">
    <location>
        <begin position="809"/>
        <end position="875"/>
    </location>
</feature>
<keyword evidence="3" id="KW-0597">Phosphoprotein</keyword>
<dbReference type="KEGG" id="kng:KNAG_0G01870"/>
<feature type="region of interest" description="Disordered" evidence="13">
    <location>
        <begin position="660"/>
        <end position="684"/>
    </location>
</feature>
<organism evidence="17 18">
    <name type="scientific">Huiozyma naganishii (strain ATCC MYA-139 / BCRC 22969 / CBS 8797 / KCTC 17520 / NBRC 10181 / NCYC 3082 / Yp74L-3)</name>
    <name type="common">Yeast</name>
    <name type="synonym">Kazachstania naganishii</name>
    <dbReference type="NCBI Taxonomy" id="1071383"/>
    <lineage>
        <taxon>Eukaryota</taxon>
        <taxon>Fungi</taxon>
        <taxon>Dikarya</taxon>
        <taxon>Ascomycota</taxon>
        <taxon>Saccharomycotina</taxon>
        <taxon>Saccharomycetes</taxon>
        <taxon>Saccharomycetales</taxon>
        <taxon>Saccharomycetaceae</taxon>
        <taxon>Huiozyma</taxon>
    </lineage>
</organism>
<evidence type="ECO:0000256" key="6">
    <source>
        <dbReference type="ARBA" id="ARBA00022771"/>
    </source>
</evidence>
<evidence type="ECO:0000259" key="15">
    <source>
        <dbReference type="PROSITE" id="PS51183"/>
    </source>
</evidence>
<evidence type="ECO:0000259" key="16">
    <source>
        <dbReference type="PROSITE" id="PS51184"/>
    </source>
</evidence>
<evidence type="ECO:0000256" key="4">
    <source>
        <dbReference type="ARBA" id="ARBA00022723"/>
    </source>
</evidence>
<reference evidence="17 18" key="1">
    <citation type="journal article" date="2011" name="Proc. Natl. Acad. Sci. U.S.A.">
        <title>Evolutionary erosion of yeast sex chromosomes by mating-type switching accidents.</title>
        <authorList>
            <person name="Gordon J.L."/>
            <person name="Armisen D."/>
            <person name="Proux-Wera E."/>
            <person name="Oheigeartaigh S.S."/>
            <person name="Byrne K.P."/>
            <person name="Wolfe K.H."/>
        </authorList>
    </citation>
    <scope>NUCLEOTIDE SEQUENCE [LARGE SCALE GENOMIC DNA]</scope>
    <source>
        <strain evidence="18">ATCC MYA-139 / BCRC 22969 / CBS 8797 / CCRC 22969 / KCTC 17520 / NBRC 10181 / NCYC 3082</strain>
    </source>
</reference>
<evidence type="ECO:0000259" key="14">
    <source>
        <dbReference type="PROSITE" id="PS50157"/>
    </source>
</evidence>
<keyword evidence="6 12" id="KW-0863">Zinc-finger</keyword>
<feature type="compositionally biased region" description="Basic and acidic residues" evidence="13">
    <location>
        <begin position="114"/>
        <end position="134"/>
    </location>
</feature>
<keyword evidence="2" id="KW-0678">Repressor</keyword>
<sequence length="875" mass="98704">MSSAHPAEVSGGIPIFKPSFDEFKEFYKYMESIKQYGLETGIVKVIPPKEWLDMLEDPIPATTLQSIQIKSPIQQNISGNKGIFMIQNVEKNKTYNIIQWKDLSLDYKLPTNAHSEHLQGNSKDKDEVREDHTGADNSNRNNIQVGNPTKKLKNRNRSFSLTDFKHFAKHYEVDNVEKFKDKDWLNFLESYYWKTLNFTEPMYGADTPGSIFPENLKVWNVAHLPNLLDYMDSEVPGVNNSYLYAGLWKASFAWHLEDQDLYSINYIHFGAPKQWYSVPQEDHERFYNFMKEQFPEESKRCPEFLRHKMFSASPKILQKNGIRCNKIVHYEKEFMITFPHGYHAGFNYGYNLAESVNFALENWLDIGDKSNKCLCVPDSVGLDIEKLKQNWQQRQQEERREDPKSPKLKTDTAAAISYFKDQQLPPLPQVHSLYQNQNMSLRSTSPGLDPDSNLKQPSISRVSSPFLARMMDLSNIIEPTLDDASLKFKGKLSSPHAVKVELVSKKRPLLGGDNPNGPSRPESQNEPLAPLALRGSHRAVFDENDDNLLAMSLTSLANSGTSSPKMTRNTLGSPMEFSNSPLPMQLRNPNLNPNAVQLRPLFGGSGTPSNLSPFNPLSSNKDPSNSHITTTSNPSPKLPFLRRTKSSNIVTLNISREGSRSPISLANSNRDDGMDEDGTVNGRNSPLPLAMSPSLYPNVARAIAIAPKPCDSDFGTDVEEPPKSSSKEPSPKRQRKLPPGTVSHRFGVNEVIMNEYGKVYVCQECKRQFSSGHHLTRHKKSVHSGEKPYSCPKCGKRFKRRDHVLQHLNKKIPCVPAPGDKKSNGTRAKMDKASSPVSHTETEDNGLLESKSSPDDKQDSPFDKKDPLQNHSISS</sequence>
<evidence type="ECO:0000256" key="2">
    <source>
        <dbReference type="ARBA" id="ARBA00022491"/>
    </source>
</evidence>
<evidence type="ECO:0000256" key="5">
    <source>
        <dbReference type="ARBA" id="ARBA00022737"/>
    </source>
</evidence>
<dbReference type="HOGENOM" id="CLU_008557_0_0_1"/>
<dbReference type="Proteomes" id="UP000006310">
    <property type="component" value="Chromosome 7"/>
</dbReference>
<dbReference type="SMART" id="SM00558">
    <property type="entry name" value="JmjC"/>
    <property type="match status" value="1"/>
</dbReference>
<feature type="region of interest" description="Disordered" evidence="13">
    <location>
        <begin position="503"/>
        <end position="527"/>
    </location>
</feature>
<feature type="compositionally biased region" description="Basic and acidic residues" evidence="13">
    <location>
        <begin position="720"/>
        <end position="731"/>
    </location>
</feature>
<feature type="compositionally biased region" description="Polar residues" evidence="13">
    <location>
        <begin position="621"/>
        <end position="635"/>
    </location>
</feature>
<evidence type="ECO:0000313" key="17">
    <source>
        <dbReference type="EMBL" id="CCK71244.1"/>
    </source>
</evidence>
<evidence type="ECO:0000256" key="1">
    <source>
        <dbReference type="ARBA" id="ARBA00004123"/>
    </source>
</evidence>
<keyword evidence="4" id="KW-0479">Metal-binding</keyword>
<dbReference type="OrthoDB" id="9547406at2759"/>
<evidence type="ECO:0000256" key="13">
    <source>
        <dbReference type="SAM" id="MobiDB-lite"/>
    </source>
</evidence>
<dbReference type="GeneID" id="34526968"/>
<dbReference type="GO" id="GO:0001227">
    <property type="term" value="F:DNA-binding transcription repressor activity, RNA polymerase II-specific"/>
    <property type="evidence" value="ECO:0007669"/>
    <property type="project" value="EnsemblFungi"/>
</dbReference>
<dbReference type="SUPFAM" id="SSF57667">
    <property type="entry name" value="beta-beta-alpha zinc fingers"/>
    <property type="match status" value="1"/>
</dbReference>
<dbReference type="EMBL" id="HE978320">
    <property type="protein sequence ID" value="CCK71244.1"/>
    <property type="molecule type" value="Genomic_DNA"/>
</dbReference>
<dbReference type="PROSITE" id="PS00028">
    <property type="entry name" value="ZINC_FINGER_C2H2_1"/>
    <property type="match status" value="1"/>
</dbReference>
<dbReference type="SMART" id="SM00545">
    <property type="entry name" value="JmjN"/>
    <property type="match status" value="1"/>
</dbReference>
<dbReference type="Pfam" id="PF02373">
    <property type="entry name" value="JmjC"/>
    <property type="match status" value="1"/>
</dbReference>
<dbReference type="PANTHER" id="PTHR10694:SF7">
    <property type="entry name" value="[HISTONE H3]-TRIMETHYL-L-LYSINE(9) DEMETHYLASE"/>
    <property type="match status" value="1"/>
</dbReference>
<feature type="region of interest" description="Disordered" evidence="13">
    <location>
        <begin position="440"/>
        <end position="459"/>
    </location>
</feature>
<keyword evidence="11" id="KW-0539">Nucleus</keyword>
<keyword evidence="10" id="KW-0804">Transcription</keyword>
<dbReference type="InterPro" id="IPR003347">
    <property type="entry name" value="JmjC_dom"/>
</dbReference>
<evidence type="ECO:0000256" key="3">
    <source>
        <dbReference type="ARBA" id="ARBA00022553"/>
    </source>
</evidence>
<dbReference type="InterPro" id="IPR003349">
    <property type="entry name" value="JmjN"/>
</dbReference>
<protein>
    <recommendedName>
        <fullName evidence="19">[Histone H3]-trimethyl-L-lysine(9) demethylase</fullName>
    </recommendedName>
</protein>
<dbReference type="SMART" id="SM00355">
    <property type="entry name" value="ZnF_C2H2"/>
    <property type="match status" value="2"/>
</dbReference>
<comment type="subcellular location">
    <subcellularLocation>
        <location evidence="1">Nucleus</location>
    </subcellularLocation>
</comment>
<dbReference type="InterPro" id="IPR036236">
    <property type="entry name" value="Znf_C2H2_sf"/>
</dbReference>
<feature type="region of interest" description="Disordered" evidence="13">
    <location>
        <begin position="710"/>
        <end position="743"/>
    </location>
</feature>
<feature type="compositionally biased region" description="Polar residues" evidence="13">
    <location>
        <begin position="135"/>
        <end position="147"/>
    </location>
</feature>
<feature type="domain" description="JmjN" evidence="15">
    <location>
        <begin position="13"/>
        <end position="54"/>
    </location>
</feature>
<dbReference type="eggNOG" id="KOG0958">
    <property type="taxonomic scope" value="Eukaryota"/>
</dbReference>
<dbReference type="RefSeq" id="XP_022465490.1">
    <property type="nucleotide sequence ID" value="XM_022609056.1"/>
</dbReference>
<evidence type="ECO:0008006" key="19">
    <source>
        <dbReference type="Google" id="ProtNLM"/>
    </source>
</evidence>
<dbReference type="OMA" id="GIRCNKI"/>
<keyword evidence="5" id="KW-0677">Repeat</keyword>
<dbReference type="Gene3D" id="3.30.160.60">
    <property type="entry name" value="Classic Zinc Finger"/>
    <property type="match status" value="2"/>
</dbReference>
<dbReference type="PANTHER" id="PTHR10694">
    <property type="entry name" value="LYSINE-SPECIFIC DEMETHYLASE"/>
    <property type="match status" value="1"/>
</dbReference>
<feature type="region of interest" description="Disordered" evidence="13">
    <location>
        <begin position="557"/>
        <end position="643"/>
    </location>
</feature>
<feature type="compositionally biased region" description="Polar residues" evidence="13">
    <location>
        <begin position="557"/>
        <end position="595"/>
    </location>
</feature>
<feature type="compositionally biased region" description="Low complexity" evidence="13">
    <location>
        <begin position="608"/>
        <end position="620"/>
    </location>
</feature>
<dbReference type="GO" id="GO:0032968">
    <property type="term" value="P:positive regulation of transcription elongation by RNA polymerase II"/>
    <property type="evidence" value="ECO:0007669"/>
    <property type="project" value="EnsemblFungi"/>
</dbReference>
<keyword evidence="7" id="KW-0862">Zinc</keyword>
<feature type="domain" description="C2H2-type" evidence="14">
    <location>
        <begin position="789"/>
        <end position="818"/>
    </location>
</feature>
<dbReference type="PROSITE" id="PS50157">
    <property type="entry name" value="ZINC_FINGER_C2H2_2"/>
    <property type="match status" value="2"/>
</dbReference>
<feature type="compositionally biased region" description="Basic and acidic residues" evidence="13">
    <location>
        <begin position="819"/>
        <end position="832"/>
    </location>
</feature>
<dbReference type="GO" id="GO:0032454">
    <property type="term" value="F:histone H3K9 demethylase activity"/>
    <property type="evidence" value="ECO:0007669"/>
    <property type="project" value="EnsemblFungi"/>
</dbReference>
<feature type="domain" description="C2H2-type" evidence="14">
    <location>
        <begin position="760"/>
        <end position="788"/>
    </location>
</feature>
<evidence type="ECO:0000256" key="11">
    <source>
        <dbReference type="ARBA" id="ARBA00023242"/>
    </source>
</evidence>
<evidence type="ECO:0000256" key="10">
    <source>
        <dbReference type="ARBA" id="ARBA00023163"/>
    </source>
</evidence>
<evidence type="ECO:0000256" key="7">
    <source>
        <dbReference type="ARBA" id="ARBA00022833"/>
    </source>
</evidence>
<dbReference type="GO" id="GO:0010507">
    <property type="term" value="P:negative regulation of autophagy"/>
    <property type="evidence" value="ECO:0007669"/>
    <property type="project" value="EnsemblFungi"/>
</dbReference>
<accession>J7S7Y4</accession>
<keyword evidence="9" id="KW-0238">DNA-binding</keyword>
<dbReference type="GO" id="GO:0043565">
    <property type="term" value="F:sequence-specific DNA binding"/>
    <property type="evidence" value="ECO:0007669"/>
    <property type="project" value="EnsemblFungi"/>
</dbReference>
<dbReference type="Gene3D" id="2.60.120.650">
    <property type="entry name" value="Cupin"/>
    <property type="match status" value="1"/>
</dbReference>
<dbReference type="PROSITE" id="PS51183">
    <property type="entry name" value="JMJN"/>
    <property type="match status" value="1"/>
</dbReference>
<dbReference type="eggNOG" id="KOG1721">
    <property type="taxonomic scope" value="Eukaryota"/>
</dbReference>
<dbReference type="GO" id="GO:0051864">
    <property type="term" value="F:histone H3K36 demethylase activity"/>
    <property type="evidence" value="ECO:0007669"/>
    <property type="project" value="EnsemblFungi"/>
</dbReference>
<evidence type="ECO:0000313" key="18">
    <source>
        <dbReference type="Proteomes" id="UP000006310"/>
    </source>
</evidence>
<feature type="domain" description="JmjC" evidence="16">
    <location>
        <begin position="213"/>
        <end position="375"/>
    </location>
</feature>
<dbReference type="AlphaFoldDB" id="J7S7Y4"/>
<dbReference type="PROSITE" id="PS51184">
    <property type="entry name" value="JMJC"/>
    <property type="match status" value="1"/>
</dbReference>
<name>J7S7Y4_HUIN7</name>
<dbReference type="GO" id="GO:0008270">
    <property type="term" value="F:zinc ion binding"/>
    <property type="evidence" value="ECO:0007669"/>
    <property type="project" value="UniProtKB-KW"/>
</dbReference>
<proteinExistence type="predicted"/>
<dbReference type="GO" id="GO:0005634">
    <property type="term" value="C:nucleus"/>
    <property type="evidence" value="ECO:0007669"/>
    <property type="project" value="UniProtKB-SubCell"/>
</dbReference>
<gene>
    <name evidence="17" type="primary">KNAG0G01870</name>
    <name evidence="17" type="ordered locus">KNAG_0G01870</name>
</gene>
<dbReference type="GO" id="GO:0000785">
    <property type="term" value="C:chromatin"/>
    <property type="evidence" value="ECO:0007669"/>
    <property type="project" value="TreeGrafter"/>
</dbReference>
<dbReference type="FunFam" id="2.60.120.650:FF:000038">
    <property type="entry name" value="Transcriptional repressor"/>
    <property type="match status" value="1"/>
</dbReference>
<dbReference type="InterPro" id="IPR013087">
    <property type="entry name" value="Znf_C2H2_type"/>
</dbReference>
<dbReference type="SUPFAM" id="SSF51197">
    <property type="entry name" value="Clavaminate synthase-like"/>
    <property type="match status" value="1"/>
</dbReference>
<evidence type="ECO:0000256" key="12">
    <source>
        <dbReference type="PROSITE-ProRule" id="PRU00042"/>
    </source>
</evidence>
<evidence type="ECO:0000256" key="8">
    <source>
        <dbReference type="ARBA" id="ARBA00023015"/>
    </source>
</evidence>
<keyword evidence="8" id="KW-0805">Transcription regulation</keyword>
<dbReference type="FunFam" id="3.30.160.60:FF:001692">
    <property type="entry name" value="Transcriptional activator/repressor GIS1"/>
    <property type="match status" value="1"/>
</dbReference>
<dbReference type="Pfam" id="PF00096">
    <property type="entry name" value="zf-C2H2"/>
    <property type="match status" value="1"/>
</dbReference>
<keyword evidence="18" id="KW-1185">Reference proteome</keyword>
<dbReference type="Pfam" id="PF02375">
    <property type="entry name" value="JmjN"/>
    <property type="match status" value="1"/>
</dbReference>
<dbReference type="STRING" id="1071383.J7S7Y4"/>
<feature type="region of interest" description="Disordered" evidence="13">
    <location>
        <begin position="114"/>
        <end position="153"/>
    </location>
</feature>
<reference evidence="18" key="2">
    <citation type="submission" date="2012-08" db="EMBL/GenBank/DDBJ databases">
        <title>Genome sequence of Kazachstania naganishii.</title>
        <authorList>
            <person name="Gordon J.L."/>
            <person name="Armisen D."/>
            <person name="Proux-Wera E."/>
            <person name="OhEigeartaigh S.S."/>
            <person name="Byrne K.P."/>
            <person name="Wolfe K.H."/>
        </authorList>
    </citation>
    <scope>NUCLEOTIDE SEQUENCE [LARGE SCALE GENOMIC DNA]</scope>
    <source>
        <strain evidence="18">ATCC MYA-139 / BCRC 22969 / CBS 8797 / CCRC 22969 / KCTC 17520 / NBRC 10181 / NCYC 3082</strain>
    </source>
</reference>
<evidence type="ECO:0000256" key="9">
    <source>
        <dbReference type="ARBA" id="ARBA00023125"/>
    </source>
</evidence>
<dbReference type="FunFam" id="3.30.160.60:FF:000100">
    <property type="entry name" value="Zinc finger 45-like"/>
    <property type="match status" value="1"/>
</dbReference>
<feature type="compositionally biased region" description="Basic and acidic residues" evidence="13">
    <location>
        <begin position="852"/>
        <end position="868"/>
    </location>
</feature>